<reference evidence="1 2" key="1">
    <citation type="submission" date="2024-09" db="EMBL/GenBank/DDBJ databases">
        <authorList>
            <person name="Sun Q."/>
            <person name="Mori K."/>
        </authorList>
    </citation>
    <scope>NUCLEOTIDE SEQUENCE [LARGE SCALE GENOMIC DNA]</scope>
    <source>
        <strain evidence="1 2">CCM 7468</strain>
    </source>
</reference>
<evidence type="ECO:0000313" key="2">
    <source>
        <dbReference type="Proteomes" id="UP001589789"/>
    </source>
</evidence>
<protein>
    <submittedName>
        <fullName evidence="1">Uncharacterized protein</fullName>
    </submittedName>
</protein>
<evidence type="ECO:0000313" key="1">
    <source>
        <dbReference type="EMBL" id="MFC0385958.1"/>
    </source>
</evidence>
<keyword evidence="2" id="KW-1185">Reference proteome</keyword>
<accession>A0ABV6IQS4</accession>
<dbReference type="Proteomes" id="UP001589789">
    <property type="component" value="Unassembled WGS sequence"/>
</dbReference>
<sequence length="57" mass="6707">MIRRRWHLSRHRGLAQAFLLQDPFEQEVHCVGLENITDLLRSAGYRESLRLSVTRSS</sequence>
<dbReference type="RefSeq" id="WP_377050099.1">
    <property type="nucleotide sequence ID" value="NZ_JBHLVZ010000019.1"/>
</dbReference>
<name>A0ABV6IQS4_9PROT</name>
<proteinExistence type="predicted"/>
<gene>
    <name evidence="1" type="ORF">ACFFIC_10410</name>
</gene>
<organism evidence="1 2">
    <name type="scientific">Muricoccus vinaceus</name>
    <dbReference type="NCBI Taxonomy" id="424704"/>
    <lineage>
        <taxon>Bacteria</taxon>
        <taxon>Pseudomonadati</taxon>
        <taxon>Pseudomonadota</taxon>
        <taxon>Alphaproteobacteria</taxon>
        <taxon>Acetobacterales</taxon>
        <taxon>Roseomonadaceae</taxon>
        <taxon>Muricoccus</taxon>
    </lineage>
</organism>
<dbReference type="EMBL" id="JBHLVZ010000019">
    <property type="protein sequence ID" value="MFC0385958.1"/>
    <property type="molecule type" value="Genomic_DNA"/>
</dbReference>
<comment type="caution">
    <text evidence="1">The sequence shown here is derived from an EMBL/GenBank/DDBJ whole genome shotgun (WGS) entry which is preliminary data.</text>
</comment>